<dbReference type="EMBL" id="JAQLOI010000003">
    <property type="protein sequence ID" value="MDB1126319.1"/>
    <property type="molecule type" value="Genomic_DNA"/>
</dbReference>
<dbReference type="RefSeq" id="WP_272140837.1">
    <property type="nucleotide sequence ID" value="NZ_JAQLOI010000003.1"/>
</dbReference>
<feature type="signal peptide" evidence="1">
    <location>
        <begin position="1"/>
        <end position="23"/>
    </location>
</feature>
<comment type="caution">
    <text evidence="2">The sequence shown here is derived from an EMBL/GenBank/DDBJ whole genome shotgun (WGS) entry which is preliminary data.</text>
</comment>
<feature type="chain" id="PRO_5046940931" description="Outer membrane protein beta-barrel domain-containing protein" evidence="1">
    <location>
        <begin position="24"/>
        <end position="178"/>
    </location>
</feature>
<evidence type="ECO:0000313" key="2">
    <source>
        <dbReference type="EMBL" id="MDB1126319.1"/>
    </source>
</evidence>
<evidence type="ECO:0000313" key="3">
    <source>
        <dbReference type="Proteomes" id="UP001210678"/>
    </source>
</evidence>
<gene>
    <name evidence="2" type="ORF">PGX00_22680</name>
</gene>
<sequence>MLSTARAFSIISLLLLSIGSVSANNFPYNALDFRIGASPATFGAAYSMQFMENAHFIVRGDSEFSNDYDVAAGVGFNGPMNQFVDITGQMLIHNIKDDTSNLIGNEWLPEFNVGTRIWFLDNVELHGKLGWLVDDDENHLIYEAGARFHSTQQLALGASILDNGVYGSQMMIHTRFHF</sequence>
<accession>A0ABT4YXL4</accession>
<proteinExistence type="predicted"/>
<organism evidence="2 3">
    <name type="scientific">Vibrio algarum</name>
    <dbReference type="NCBI Taxonomy" id="3020714"/>
    <lineage>
        <taxon>Bacteria</taxon>
        <taxon>Pseudomonadati</taxon>
        <taxon>Pseudomonadota</taxon>
        <taxon>Gammaproteobacteria</taxon>
        <taxon>Vibrionales</taxon>
        <taxon>Vibrionaceae</taxon>
        <taxon>Vibrio</taxon>
    </lineage>
</organism>
<name>A0ABT4YXL4_9VIBR</name>
<keyword evidence="1" id="KW-0732">Signal</keyword>
<evidence type="ECO:0008006" key="4">
    <source>
        <dbReference type="Google" id="ProtNLM"/>
    </source>
</evidence>
<keyword evidence="3" id="KW-1185">Reference proteome</keyword>
<reference evidence="2 3" key="1">
    <citation type="submission" date="2023-01" db="EMBL/GenBank/DDBJ databases">
        <title>Vibrio sp. KJ40-1 sp.nov, isolated from marine algae.</title>
        <authorList>
            <person name="Butt M."/>
            <person name="Kim J.M.J."/>
            <person name="Jeon C.O.C."/>
        </authorList>
    </citation>
    <scope>NUCLEOTIDE SEQUENCE [LARGE SCALE GENOMIC DNA]</scope>
    <source>
        <strain evidence="2 3">KJ40-1</strain>
    </source>
</reference>
<protein>
    <recommendedName>
        <fullName evidence="4">Outer membrane protein beta-barrel domain-containing protein</fullName>
    </recommendedName>
</protein>
<dbReference type="Proteomes" id="UP001210678">
    <property type="component" value="Unassembled WGS sequence"/>
</dbReference>
<evidence type="ECO:0000256" key="1">
    <source>
        <dbReference type="SAM" id="SignalP"/>
    </source>
</evidence>